<protein>
    <submittedName>
        <fullName evidence="1">Uncharacterized protein</fullName>
    </submittedName>
</protein>
<accession>A0A8K0WV45</accession>
<gene>
    <name evidence="1" type="ORF">B0I35DRAFT_118394</name>
</gene>
<evidence type="ECO:0000313" key="2">
    <source>
        <dbReference type="Proteomes" id="UP000813444"/>
    </source>
</evidence>
<proteinExistence type="predicted"/>
<comment type="caution">
    <text evidence="1">The sequence shown here is derived from an EMBL/GenBank/DDBJ whole genome shotgun (WGS) entry which is preliminary data.</text>
</comment>
<sequence>MTTLRACSLLQGQLAAAPLVPQGSPNENKLSHAHAFKQCNHAIIARGDAYPERARIRSCHNPRWKTPPGTRIQPACAPHGACDVTRSKEPWHFCTCAWSWADKRGVHMQEQMQVVLNPSTPIHESGSYSVHPICRILSLSDIGL</sequence>
<organism evidence="1 2">
    <name type="scientific">Stachybotrys elegans</name>
    <dbReference type="NCBI Taxonomy" id="80388"/>
    <lineage>
        <taxon>Eukaryota</taxon>
        <taxon>Fungi</taxon>
        <taxon>Dikarya</taxon>
        <taxon>Ascomycota</taxon>
        <taxon>Pezizomycotina</taxon>
        <taxon>Sordariomycetes</taxon>
        <taxon>Hypocreomycetidae</taxon>
        <taxon>Hypocreales</taxon>
        <taxon>Stachybotryaceae</taxon>
        <taxon>Stachybotrys</taxon>
    </lineage>
</organism>
<dbReference type="Proteomes" id="UP000813444">
    <property type="component" value="Unassembled WGS sequence"/>
</dbReference>
<dbReference type="EMBL" id="JAGPNK010000002">
    <property type="protein sequence ID" value="KAH7325773.1"/>
    <property type="molecule type" value="Genomic_DNA"/>
</dbReference>
<keyword evidence="2" id="KW-1185">Reference proteome</keyword>
<evidence type="ECO:0000313" key="1">
    <source>
        <dbReference type="EMBL" id="KAH7325773.1"/>
    </source>
</evidence>
<dbReference type="AlphaFoldDB" id="A0A8K0WV45"/>
<reference evidence="1" key="1">
    <citation type="journal article" date="2021" name="Nat. Commun.">
        <title>Genetic determinants of endophytism in the Arabidopsis root mycobiome.</title>
        <authorList>
            <person name="Mesny F."/>
            <person name="Miyauchi S."/>
            <person name="Thiergart T."/>
            <person name="Pickel B."/>
            <person name="Atanasova L."/>
            <person name="Karlsson M."/>
            <person name="Huettel B."/>
            <person name="Barry K.W."/>
            <person name="Haridas S."/>
            <person name="Chen C."/>
            <person name="Bauer D."/>
            <person name="Andreopoulos W."/>
            <person name="Pangilinan J."/>
            <person name="LaButti K."/>
            <person name="Riley R."/>
            <person name="Lipzen A."/>
            <person name="Clum A."/>
            <person name="Drula E."/>
            <person name="Henrissat B."/>
            <person name="Kohler A."/>
            <person name="Grigoriev I.V."/>
            <person name="Martin F.M."/>
            <person name="Hacquard S."/>
        </authorList>
    </citation>
    <scope>NUCLEOTIDE SEQUENCE</scope>
    <source>
        <strain evidence="1">MPI-CAGE-CH-0235</strain>
    </source>
</reference>
<name>A0A8K0WV45_9HYPO</name>